<dbReference type="PANTHER" id="PTHR46814:SF1">
    <property type="entry name" value="EGALITARIAN, ISOFORM B"/>
    <property type="match status" value="1"/>
</dbReference>
<keyword evidence="4" id="KW-1185">Reference proteome</keyword>
<dbReference type="OrthoDB" id="368776at2759"/>
<proteinExistence type="predicted"/>
<comment type="caution">
    <text evidence="3">The sequence shown here is derived from an EMBL/GenBank/DDBJ whole genome shotgun (WGS) entry which is preliminary data.</text>
</comment>
<dbReference type="Proteomes" id="UP001152320">
    <property type="component" value="Chromosome 10"/>
</dbReference>
<dbReference type="InterPro" id="IPR056589">
    <property type="entry name" value="WH_Egal-1"/>
</dbReference>
<dbReference type="PANTHER" id="PTHR46814">
    <property type="entry name" value="EGALITARIAN, ISOFORM B"/>
    <property type="match status" value="1"/>
</dbReference>
<dbReference type="Pfam" id="PF01612">
    <property type="entry name" value="DNA_pol_A_exo1"/>
    <property type="match status" value="1"/>
</dbReference>
<evidence type="ECO:0000313" key="3">
    <source>
        <dbReference type="EMBL" id="KAJ8034876.1"/>
    </source>
</evidence>
<evidence type="ECO:0000259" key="2">
    <source>
        <dbReference type="SMART" id="SM00474"/>
    </source>
</evidence>
<dbReference type="InterPro" id="IPR012337">
    <property type="entry name" value="RNaseH-like_sf"/>
</dbReference>
<feature type="region of interest" description="Disordered" evidence="1">
    <location>
        <begin position="457"/>
        <end position="478"/>
    </location>
</feature>
<sequence length="478" mass="54726">MARRNITGTVTGFNGDKTECYLTLKEHGNEIGEGVYDTTKLINILVGITDIESFLGVGTTLSTIVQPKEEGAGGDSSQSSKWNVVRVRPMLGNTRINRFPRTFTRSLNYDRRRYTIPGLGFSRQAAPSEEEGEGKVPSEMIAEVICELRKQISKWNGFPVHELLNVLCNRDEFSHIQKHFSSQEDLSEFLKTYPQYFVVSDDGYAVYTMRGFKTEDLHDFLATQKLRRKPKRQAEAYELIESVDDCKDVIRELREKAERQKPLVLSLGCKGVRLRNGGPMTLLKMSTMQGVAYIFDLLATPDKKDMFNEGGLKEILEDEEIVKVTYDCRTEQKALYSQFDVVLRNVFDVSIAYTIISEQCHVTSRSAPKFRPARPKFSELCSIFGVKKPRNQRAFMEQMNSTKDFWAVRPLTDEMLDFAIDDVLCLVPVIYRDLDRFISPLWWPLYETRVEDTLQRSKKLEENGGEEEEQDEPMGASA</sequence>
<dbReference type="Pfam" id="PF23713">
    <property type="entry name" value="WHD_Egal"/>
    <property type="match status" value="1"/>
</dbReference>
<organism evidence="3 4">
    <name type="scientific">Holothuria leucospilota</name>
    <name type="common">Black long sea cucumber</name>
    <name type="synonym">Mertensiothuria leucospilota</name>
    <dbReference type="NCBI Taxonomy" id="206669"/>
    <lineage>
        <taxon>Eukaryota</taxon>
        <taxon>Metazoa</taxon>
        <taxon>Echinodermata</taxon>
        <taxon>Eleutherozoa</taxon>
        <taxon>Echinozoa</taxon>
        <taxon>Holothuroidea</taxon>
        <taxon>Aspidochirotacea</taxon>
        <taxon>Aspidochirotida</taxon>
        <taxon>Holothuriidae</taxon>
        <taxon>Holothuria</taxon>
    </lineage>
</organism>
<gene>
    <name evidence="3" type="ORF">HOLleu_21894</name>
</gene>
<dbReference type="GO" id="GO:0006139">
    <property type="term" value="P:nucleobase-containing compound metabolic process"/>
    <property type="evidence" value="ECO:0007669"/>
    <property type="project" value="InterPro"/>
</dbReference>
<dbReference type="InterPro" id="IPR002562">
    <property type="entry name" value="3'-5'_exonuclease_dom"/>
</dbReference>
<dbReference type="InterPro" id="IPR036397">
    <property type="entry name" value="RNaseH_sf"/>
</dbReference>
<dbReference type="EMBL" id="JAIZAY010000010">
    <property type="protein sequence ID" value="KAJ8034876.1"/>
    <property type="molecule type" value="Genomic_DNA"/>
</dbReference>
<name>A0A9Q1H751_HOLLE</name>
<dbReference type="GO" id="GO:0003676">
    <property type="term" value="F:nucleic acid binding"/>
    <property type="evidence" value="ECO:0007669"/>
    <property type="project" value="InterPro"/>
</dbReference>
<feature type="domain" description="3'-5' exonuclease" evidence="2">
    <location>
        <begin position="237"/>
        <end position="439"/>
    </location>
</feature>
<evidence type="ECO:0000313" key="4">
    <source>
        <dbReference type="Proteomes" id="UP001152320"/>
    </source>
</evidence>
<protein>
    <submittedName>
        <fullName evidence="3">PiRNA biogenesis protein EXD1</fullName>
    </submittedName>
</protein>
<dbReference type="SUPFAM" id="SSF53098">
    <property type="entry name" value="Ribonuclease H-like"/>
    <property type="match status" value="1"/>
</dbReference>
<reference evidence="3" key="1">
    <citation type="submission" date="2021-10" db="EMBL/GenBank/DDBJ databases">
        <title>Tropical sea cucumber genome reveals ecological adaptation and Cuvierian tubules defense mechanism.</title>
        <authorList>
            <person name="Chen T."/>
        </authorList>
    </citation>
    <scope>NUCLEOTIDE SEQUENCE</scope>
    <source>
        <strain evidence="3">Nanhai2018</strain>
        <tissue evidence="3">Muscle</tissue>
    </source>
</reference>
<accession>A0A9Q1H751</accession>
<dbReference type="AlphaFoldDB" id="A0A9Q1H751"/>
<dbReference type="Gene3D" id="3.30.420.10">
    <property type="entry name" value="Ribonuclease H-like superfamily/Ribonuclease H"/>
    <property type="match status" value="1"/>
</dbReference>
<dbReference type="GO" id="GO:0008408">
    <property type="term" value="F:3'-5' exonuclease activity"/>
    <property type="evidence" value="ECO:0007669"/>
    <property type="project" value="InterPro"/>
</dbReference>
<evidence type="ECO:0000256" key="1">
    <source>
        <dbReference type="SAM" id="MobiDB-lite"/>
    </source>
</evidence>
<feature type="compositionally biased region" description="Acidic residues" evidence="1">
    <location>
        <begin position="463"/>
        <end position="472"/>
    </location>
</feature>
<dbReference type="SMART" id="SM00474">
    <property type="entry name" value="35EXOc"/>
    <property type="match status" value="1"/>
</dbReference>